<dbReference type="AlphaFoldDB" id="A0A562U549"/>
<feature type="signal peptide" evidence="1">
    <location>
        <begin position="1"/>
        <end position="24"/>
    </location>
</feature>
<dbReference type="SUPFAM" id="SSF74653">
    <property type="entry name" value="TolA/TonB C-terminal domain"/>
    <property type="match status" value="1"/>
</dbReference>
<comment type="caution">
    <text evidence="2">The sequence shown here is derived from an EMBL/GenBank/DDBJ whole genome shotgun (WGS) entry which is preliminary data.</text>
</comment>
<organism evidence="2 3">
    <name type="scientific">Mucilaginibacter frigoritolerans</name>
    <dbReference type="NCBI Taxonomy" id="652788"/>
    <lineage>
        <taxon>Bacteria</taxon>
        <taxon>Pseudomonadati</taxon>
        <taxon>Bacteroidota</taxon>
        <taxon>Sphingobacteriia</taxon>
        <taxon>Sphingobacteriales</taxon>
        <taxon>Sphingobacteriaceae</taxon>
        <taxon>Mucilaginibacter</taxon>
    </lineage>
</organism>
<reference evidence="2 3" key="1">
    <citation type="submission" date="2019-07" db="EMBL/GenBank/DDBJ databases">
        <title>Genomic Encyclopedia of Archaeal and Bacterial Type Strains, Phase II (KMG-II): from individual species to whole genera.</title>
        <authorList>
            <person name="Goeker M."/>
        </authorList>
    </citation>
    <scope>NUCLEOTIDE SEQUENCE [LARGE SCALE GENOMIC DNA]</scope>
    <source>
        <strain evidence="2 3">ATCC BAA-1854</strain>
    </source>
</reference>
<proteinExistence type="predicted"/>
<keyword evidence="3" id="KW-1185">Reference proteome</keyword>
<evidence type="ECO:0000313" key="3">
    <source>
        <dbReference type="Proteomes" id="UP000317010"/>
    </source>
</evidence>
<feature type="chain" id="PRO_5021760016" evidence="1">
    <location>
        <begin position="25"/>
        <end position="149"/>
    </location>
</feature>
<protein>
    <submittedName>
        <fullName evidence="2">TonB-like protein</fullName>
    </submittedName>
</protein>
<dbReference type="EMBL" id="VLLI01000005">
    <property type="protein sequence ID" value="TWJ00918.1"/>
    <property type="molecule type" value="Genomic_DNA"/>
</dbReference>
<dbReference type="Gene3D" id="3.30.1150.10">
    <property type="match status" value="1"/>
</dbReference>
<evidence type="ECO:0000313" key="2">
    <source>
        <dbReference type="EMBL" id="TWJ00918.1"/>
    </source>
</evidence>
<keyword evidence="1" id="KW-0732">Signal</keyword>
<sequence>MFGFMKKVLLLLLLSISIFYKATAQESINTTDTIVVGSIEKSFPGGFDAFNKYVKKNVRPPVIAYENSKVGITYVSFIIEPDGSVSHVCTILEAGSGMDEEAIRAINISKNWLPVAIDNKPVRSFCRVGVQFFANFDKGAMWVEAKKID</sequence>
<evidence type="ECO:0000256" key="1">
    <source>
        <dbReference type="SAM" id="SignalP"/>
    </source>
</evidence>
<accession>A0A562U549</accession>
<gene>
    <name evidence="2" type="ORF">JN11_02181</name>
</gene>
<dbReference type="Proteomes" id="UP000317010">
    <property type="component" value="Unassembled WGS sequence"/>
</dbReference>
<name>A0A562U549_9SPHI</name>